<accession>A0A0J8G0K8</accession>
<evidence type="ECO:0000313" key="3">
    <source>
        <dbReference type="Proteomes" id="UP000036756"/>
    </source>
</evidence>
<keyword evidence="1" id="KW-0812">Transmembrane</keyword>
<name>A0A0J8G0K8_CLOCY</name>
<dbReference type="EMBL" id="LFVU01000027">
    <property type="protein sequence ID" value="KMT21331.1"/>
    <property type="molecule type" value="Genomic_DNA"/>
</dbReference>
<sequence length="126" mass="14007">MKKGMVYIEALVSSVITIVLIVSVSKLSLTGVKILENTREKGKALDIVRGVSSLYRADKLIALDSGINIGKISDLYCFIENGERTKGEKDFILYTENVYKEGIQMIKIKIVSSENKFKDISMVVAK</sequence>
<dbReference type="RefSeq" id="WP_048570776.1">
    <property type="nucleotide sequence ID" value="NZ_LFVU01000027.1"/>
</dbReference>
<protein>
    <submittedName>
        <fullName evidence="2">Uncharacterized protein</fullName>
    </submittedName>
</protein>
<keyword evidence="3" id="KW-1185">Reference proteome</keyword>
<keyword evidence="1" id="KW-0472">Membrane</keyword>
<dbReference type="AlphaFoldDB" id="A0A0J8G0K8"/>
<keyword evidence="1" id="KW-1133">Transmembrane helix</keyword>
<dbReference type="PATRIC" id="fig|1121307.3.peg.948"/>
<comment type="caution">
    <text evidence="2">The sequence shown here is derived from an EMBL/GenBank/DDBJ whole genome shotgun (WGS) entry which is preliminary data.</text>
</comment>
<dbReference type="Proteomes" id="UP000036756">
    <property type="component" value="Unassembled WGS sequence"/>
</dbReference>
<organism evidence="2 3">
    <name type="scientific">Clostridium cylindrosporum DSM 605</name>
    <dbReference type="NCBI Taxonomy" id="1121307"/>
    <lineage>
        <taxon>Bacteria</taxon>
        <taxon>Bacillati</taxon>
        <taxon>Bacillota</taxon>
        <taxon>Clostridia</taxon>
        <taxon>Eubacteriales</taxon>
        <taxon>Clostridiaceae</taxon>
        <taxon>Clostridium</taxon>
    </lineage>
</organism>
<evidence type="ECO:0000256" key="1">
    <source>
        <dbReference type="SAM" id="Phobius"/>
    </source>
</evidence>
<proteinExistence type="predicted"/>
<feature type="transmembrane region" description="Helical" evidence="1">
    <location>
        <begin position="6"/>
        <end position="29"/>
    </location>
</feature>
<gene>
    <name evidence="2" type="ORF">CLCY_2c00910</name>
</gene>
<evidence type="ECO:0000313" key="2">
    <source>
        <dbReference type="EMBL" id="KMT21331.1"/>
    </source>
</evidence>
<reference evidence="2 3" key="1">
    <citation type="submission" date="2015-06" db="EMBL/GenBank/DDBJ databases">
        <title>Draft genome sequence of the purine-degrading Clostridium cylindrosporum HC-1 (DSM 605).</title>
        <authorList>
            <person name="Poehlein A."/>
            <person name="Schiel-Bengelsdorf B."/>
            <person name="Bengelsdorf F."/>
            <person name="Daniel R."/>
            <person name="Duerre P."/>
        </authorList>
    </citation>
    <scope>NUCLEOTIDE SEQUENCE [LARGE SCALE GENOMIC DNA]</scope>
    <source>
        <strain evidence="2 3">DSM 605</strain>
    </source>
</reference>
<dbReference type="STRING" id="1121307.CLCY_2c00910"/>